<evidence type="ECO:0000256" key="9">
    <source>
        <dbReference type="RuleBase" id="RU363037"/>
    </source>
</evidence>
<dbReference type="InterPro" id="IPR000924">
    <property type="entry name" value="Glu/Gln-tRNA-synth"/>
</dbReference>
<dbReference type="InterPro" id="IPR050132">
    <property type="entry name" value="Gln/Glu-tRNA_Ligase"/>
</dbReference>
<dbReference type="Pfam" id="PF20974">
    <property type="entry name" value="tRNA-synt_1c_C2"/>
    <property type="match status" value="1"/>
</dbReference>
<dbReference type="Proteomes" id="UP000799640">
    <property type="component" value="Unassembled WGS sequence"/>
</dbReference>
<evidence type="ECO:0000313" key="14">
    <source>
        <dbReference type="EMBL" id="KAF2403229.1"/>
    </source>
</evidence>
<dbReference type="GO" id="GO:0005829">
    <property type="term" value="C:cytosol"/>
    <property type="evidence" value="ECO:0007669"/>
    <property type="project" value="TreeGrafter"/>
</dbReference>
<dbReference type="Gene3D" id="3.40.50.620">
    <property type="entry name" value="HUPs"/>
    <property type="match status" value="1"/>
</dbReference>
<evidence type="ECO:0000256" key="6">
    <source>
        <dbReference type="ARBA" id="ARBA00022917"/>
    </source>
</evidence>
<dbReference type="InterPro" id="IPR020056">
    <property type="entry name" value="Rbsml_bL25/Gln-tRNA_synth_N"/>
</dbReference>
<dbReference type="FunFam" id="3.40.50.620:FF:000183">
    <property type="entry name" value="Glutaminyl-tRNA synthetase"/>
    <property type="match status" value="1"/>
</dbReference>
<keyword evidence="3 9" id="KW-0436">Ligase</keyword>
<dbReference type="InterPro" id="IPR020059">
    <property type="entry name" value="Glu/Gln-tRNA-synth_Ib_codon-bd"/>
</dbReference>
<dbReference type="SUPFAM" id="SSF50715">
    <property type="entry name" value="Ribosomal protein L25-like"/>
    <property type="match status" value="1"/>
</dbReference>
<comment type="similarity">
    <text evidence="1 9">Belongs to the class-I aminoacyl-tRNA synthetase family.</text>
</comment>
<dbReference type="PROSITE" id="PS00178">
    <property type="entry name" value="AA_TRNA_LIGASE_I"/>
    <property type="match status" value="1"/>
</dbReference>
<evidence type="ECO:0000259" key="12">
    <source>
        <dbReference type="Pfam" id="PF03950"/>
    </source>
</evidence>
<dbReference type="Pfam" id="PF00749">
    <property type="entry name" value="tRNA-synt_1c"/>
    <property type="match status" value="1"/>
</dbReference>
<dbReference type="InterPro" id="IPR011035">
    <property type="entry name" value="Ribosomal_bL25/Gln-tRNA_synth"/>
</dbReference>
<gene>
    <name evidence="14" type="ORF">EJ06DRAFT_490143</name>
</gene>
<evidence type="ECO:0000256" key="10">
    <source>
        <dbReference type="SAM" id="MobiDB-lite"/>
    </source>
</evidence>
<reference evidence="14" key="1">
    <citation type="journal article" date="2020" name="Stud. Mycol.">
        <title>101 Dothideomycetes genomes: a test case for predicting lifestyles and emergence of pathogens.</title>
        <authorList>
            <person name="Haridas S."/>
            <person name="Albert R."/>
            <person name="Binder M."/>
            <person name="Bloem J."/>
            <person name="Labutti K."/>
            <person name="Salamov A."/>
            <person name="Andreopoulos B."/>
            <person name="Baker S."/>
            <person name="Barry K."/>
            <person name="Bills G."/>
            <person name="Bluhm B."/>
            <person name="Cannon C."/>
            <person name="Castanera R."/>
            <person name="Culley D."/>
            <person name="Daum C."/>
            <person name="Ezra D."/>
            <person name="Gonzalez J."/>
            <person name="Henrissat B."/>
            <person name="Kuo A."/>
            <person name="Liang C."/>
            <person name="Lipzen A."/>
            <person name="Lutzoni F."/>
            <person name="Magnuson J."/>
            <person name="Mondo S."/>
            <person name="Nolan M."/>
            <person name="Ohm R."/>
            <person name="Pangilinan J."/>
            <person name="Park H.-J."/>
            <person name="Ramirez L."/>
            <person name="Alfaro M."/>
            <person name="Sun H."/>
            <person name="Tritt A."/>
            <person name="Yoshinaga Y."/>
            <person name="Zwiers L.-H."/>
            <person name="Turgeon B."/>
            <person name="Goodwin S."/>
            <person name="Spatafora J."/>
            <person name="Crous P."/>
            <person name="Grigoriev I."/>
        </authorList>
    </citation>
    <scope>NUCLEOTIDE SEQUENCE</scope>
    <source>
        <strain evidence="14">CBS 262.69</strain>
    </source>
</reference>
<evidence type="ECO:0000256" key="1">
    <source>
        <dbReference type="ARBA" id="ARBA00005594"/>
    </source>
</evidence>
<name>A0A6G1I586_9PEZI</name>
<feature type="domain" description="Glutamyl/glutaminyl-tRNA synthetase class Ib anti-codon binding" evidence="12">
    <location>
        <begin position="434"/>
        <end position="530"/>
    </location>
</feature>
<dbReference type="EMBL" id="ML996690">
    <property type="protein sequence ID" value="KAF2403229.1"/>
    <property type="molecule type" value="Genomic_DNA"/>
</dbReference>
<evidence type="ECO:0000259" key="11">
    <source>
        <dbReference type="Pfam" id="PF00749"/>
    </source>
</evidence>
<dbReference type="InterPro" id="IPR049437">
    <property type="entry name" value="tRNA-synt_1c_C2"/>
</dbReference>
<dbReference type="InterPro" id="IPR020058">
    <property type="entry name" value="Glu/Gln-tRNA-synth_Ib_cat-dom"/>
</dbReference>
<comment type="catalytic activity">
    <reaction evidence="8">
        <text>tRNA(Gln) + L-glutamine + ATP = L-glutaminyl-tRNA(Gln) + AMP + diphosphate</text>
        <dbReference type="Rhea" id="RHEA:20121"/>
        <dbReference type="Rhea" id="RHEA-COMP:9662"/>
        <dbReference type="Rhea" id="RHEA-COMP:9681"/>
        <dbReference type="ChEBI" id="CHEBI:30616"/>
        <dbReference type="ChEBI" id="CHEBI:33019"/>
        <dbReference type="ChEBI" id="CHEBI:58359"/>
        <dbReference type="ChEBI" id="CHEBI:78442"/>
        <dbReference type="ChEBI" id="CHEBI:78521"/>
        <dbReference type="ChEBI" id="CHEBI:456215"/>
        <dbReference type="EC" id="6.1.1.18"/>
    </reaction>
</comment>
<dbReference type="PANTHER" id="PTHR43097">
    <property type="entry name" value="GLUTAMINE-TRNA LIGASE"/>
    <property type="match status" value="1"/>
</dbReference>
<evidence type="ECO:0000256" key="7">
    <source>
        <dbReference type="ARBA" id="ARBA00023146"/>
    </source>
</evidence>
<feature type="compositionally biased region" description="Basic and acidic residues" evidence="10">
    <location>
        <begin position="23"/>
        <end position="56"/>
    </location>
</feature>
<feature type="region of interest" description="Disordered" evidence="10">
    <location>
        <begin position="1"/>
        <end position="73"/>
    </location>
</feature>
<evidence type="ECO:0000256" key="8">
    <source>
        <dbReference type="ARBA" id="ARBA00048270"/>
    </source>
</evidence>
<dbReference type="InterPro" id="IPR004514">
    <property type="entry name" value="Gln-tRNA-synth"/>
</dbReference>
<keyword evidence="7 9" id="KW-0030">Aminoacyl-tRNA synthetase</keyword>
<protein>
    <recommendedName>
        <fullName evidence="2">glutamine--tRNA ligase</fullName>
        <ecNumber evidence="2">6.1.1.18</ecNumber>
    </recommendedName>
</protein>
<evidence type="ECO:0000256" key="4">
    <source>
        <dbReference type="ARBA" id="ARBA00022741"/>
    </source>
</evidence>
<dbReference type="InterPro" id="IPR001412">
    <property type="entry name" value="aa-tRNA-synth_I_CS"/>
</dbReference>
<accession>A0A6G1I586</accession>
<keyword evidence="6 9" id="KW-0648">Protein biosynthesis</keyword>
<keyword evidence="4 9" id="KW-0547">Nucleotide-binding</keyword>
<organism evidence="14 15">
    <name type="scientific">Trichodelitschia bisporula</name>
    <dbReference type="NCBI Taxonomy" id="703511"/>
    <lineage>
        <taxon>Eukaryota</taxon>
        <taxon>Fungi</taxon>
        <taxon>Dikarya</taxon>
        <taxon>Ascomycota</taxon>
        <taxon>Pezizomycotina</taxon>
        <taxon>Dothideomycetes</taxon>
        <taxon>Dothideomycetes incertae sedis</taxon>
        <taxon>Phaeotrichales</taxon>
        <taxon>Phaeotrichaceae</taxon>
        <taxon>Trichodelitschia</taxon>
    </lineage>
</organism>
<feature type="domain" description="Glutamyl/glutaminyl-tRNA synthetase class Ib catalytic" evidence="11">
    <location>
        <begin position="92"/>
        <end position="430"/>
    </location>
</feature>
<sequence>METPTEPSKEASTAPEQAEEAEEKGPSKRALEKARKKAEKAEKKKELATRPKEPKAPKPAKPAATDAPAAPPTNMFAEGWLKRVYEEKPVAVRTRFPPEPNGYLHIGHAKAIAVNFGMAKHHGGICFLRFDDTNPEKEEEVFFNSIKEMVRWLGFEPYQVTHSSDHFDRLYELAEELIRKDKAYVCHCSKEEVNLQRGGPDNRSPRYGCAHRERPTEESLAKFRAMRDGEYKPGEAHLRMKQSLTDPKEGNPQMWDLAAYRVLENSWHPQTKDKWKIYPTYDFTHCLCDAFEEISHSLCTTEFYLSRQSYDWLLEQFDMKVPGSEEKGPMQREYGRLNVEGTILSKRRITMLVNGATLTIKNPDGTTSTKHVPPAVRGWDDPRLYTLVAIRRRGVPAQALLNFVSELGVTTSLTVIQTYKFESSIRKYLERTVPRIMLVLDPVKVVIDGLPDDYRVDVKVPYDPKAPEGASRVMPFTSTVYIERGDFRKVDSPDFFRLAPGKTVGLQNAPFSVKCESFEEDDEGRVSLIRVSKVEGVKPKAFIHWVGTEGLDVTARQYNTLFKCEEPNSLDWKEGGYANDLNPESEIVWPNAKIEPAFAELRKEHAASPSHASDDLVRFQAVRTGYFCVDPESEGDKLVLNQIVTLKEDSGKGK</sequence>
<proteinExistence type="inferred from homology"/>
<evidence type="ECO:0000256" key="3">
    <source>
        <dbReference type="ARBA" id="ARBA00022598"/>
    </source>
</evidence>
<dbReference type="EC" id="6.1.1.18" evidence="2"/>
<dbReference type="GO" id="GO:0004819">
    <property type="term" value="F:glutamine-tRNA ligase activity"/>
    <property type="evidence" value="ECO:0007669"/>
    <property type="project" value="UniProtKB-EC"/>
</dbReference>
<dbReference type="SUPFAM" id="SSF52374">
    <property type="entry name" value="Nucleotidylyl transferase"/>
    <property type="match status" value="1"/>
</dbReference>
<dbReference type="NCBIfam" id="TIGR00440">
    <property type="entry name" value="glnS"/>
    <property type="match status" value="1"/>
</dbReference>
<dbReference type="PANTHER" id="PTHR43097:SF4">
    <property type="entry name" value="GLUTAMINE--TRNA LIGASE"/>
    <property type="match status" value="1"/>
</dbReference>
<evidence type="ECO:0000256" key="5">
    <source>
        <dbReference type="ARBA" id="ARBA00022840"/>
    </source>
</evidence>
<dbReference type="InterPro" id="IPR014729">
    <property type="entry name" value="Rossmann-like_a/b/a_fold"/>
</dbReference>
<dbReference type="GO" id="GO:0005524">
    <property type="term" value="F:ATP binding"/>
    <property type="evidence" value="ECO:0007669"/>
    <property type="project" value="UniProtKB-KW"/>
</dbReference>
<keyword evidence="15" id="KW-1185">Reference proteome</keyword>
<dbReference type="FunFam" id="2.40.240.10:FF:000007">
    <property type="entry name" value="Glutamine--tRNA ligase"/>
    <property type="match status" value="1"/>
</dbReference>
<evidence type="ECO:0000256" key="2">
    <source>
        <dbReference type="ARBA" id="ARBA00012836"/>
    </source>
</evidence>
<dbReference type="Gene3D" id="2.40.240.10">
    <property type="entry name" value="Ribosomal Protein L25, Chain P"/>
    <property type="match status" value="2"/>
</dbReference>
<evidence type="ECO:0000313" key="15">
    <source>
        <dbReference type="Proteomes" id="UP000799640"/>
    </source>
</evidence>
<evidence type="ECO:0000259" key="13">
    <source>
        <dbReference type="Pfam" id="PF20974"/>
    </source>
</evidence>
<dbReference type="AlphaFoldDB" id="A0A6G1I586"/>
<feature type="domain" description="tRNA synthetases class I (E and Q) anti-codon binding" evidence="13">
    <location>
        <begin position="542"/>
        <end position="630"/>
    </location>
</feature>
<dbReference type="Pfam" id="PF03950">
    <property type="entry name" value="tRNA-synt_1c_C"/>
    <property type="match status" value="1"/>
</dbReference>
<keyword evidence="5 9" id="KW-0067">ATP-binding</keyword>
<dbReference type="OrthoDB" id="10250478at2759"/>
<dbReference type="PRINTS" id="PR00987">
    <property type="entry name" value="TRNASYNTHGLU"/>
</dbReference>
<dbReference type="GO" id="GO:0006425">
    <property type="term" value="P:glutaminyl-tRNA aminoacylation"/>
    <property type="evidence" value="ECO:0007669"/>
    <property type="project" value="InterPro"/>
</dbReference>